<reference evidence="1 2" key="2">
    <citation type="journal article" date="2019" name="Int. J. Syst. Evol. Microbiol.">
        <title>Anaerobacillus isosaccharinicus sp. nov., an alkaliphilic bacterium which degrades isosaccharinic acid.</title>
        <authorList>
            <person name="Bassil N.M."/>
            <person name="Lloyd J.R."/>
        </authorList>
    </citation>
    <scope>NUCLEOTIDE SEQUENCE [LARGE SCALE GENOMIC DNA]</scope>
    <source>
        <strain evidence="1 2">NB2006</strain>
    </source>
</reference>
<reference evidence="1 2" key="1">
    <citation type="journal article" date="2017" name="Genome Announc.">
        <title>Draft Genome Sequences of Four Alkaliphilic Bacteria Belonging to the Anaerobacillus Genus.</title>
        <authorList>
            <person name="Bassil N.M."/>
            <person name="Lloyd J.R."/>
        </authorList>
    </citation>
    <scope>NUCLEOTIDE SEQUENCE [LARGE SCALE GENOMIC DNA]</scope>
    <source>
        <strain evidence="1 2">NB2006</strain>
    </source>
</reference>
<evidence type="ECO:0000313" key="1">
    <source>
        <dbReference type="EMBL" id="XRP48439.1"/>
    </source>
</evidence>
<accession>A0AC62A4E4</accession>
<protein>
    <submittedName>
        <fullName evidence="1">Uncharacterized protein</fullName>
    </submittedName>
</protein>
<sequence>MVRVLEENVVKKEIELDPELKEMIKRADKDIEERELYDPS</sequence>
<name>A0AC62A4E4_9BACI</name>
<dbReference type="EMBL" id="CP063356">
    <property type="protein sequence ID" value="XRP48439.1"/>
    <property type="molecule type" value="Genomic_DNA"/>
</dbReference>
<organism evidence="1 2">
    <name type="scientific">Anaerobacillus isosaccharinicus</name>
    <dbReference type="NCBI Taxonomy" id="1532552"/>
    <lineage>
        <taxon>Bacteria</taxon>
        <taxon>Bacillati</taxon>
        <taxon>Bacillota</taxon>
        <taxon>Bacilli</taxon>
        <taxon>Bacillales</taxon>
        <taxon>Bacillaceae</taxon>
        <taxon>Anaerobacillus</taxon>
    </lineage>
</organism>
<proteinExistence type="predicted"/>
<keyword evidence="2" id="KW-1185">Reference proteome</keyword>
<dbReference type="Proteomes" id="UP000180175">
    <property type="component" value="Chromosome"/>
</dbReference>
<gene>
    <name evidence="1" type="ORF">AWH56_26605</name>
</gene>
<evidence type="ECO:0000313" key="2">
    <source>
        <dbReference type="Proteomes" id="UP000180175"/>
    </source>
</evidence>